<evidence type="ECO:0000313" key="4">
    <source>
        <dbReference type="Proteomes" id="UP001472677"/>
    </source>
</evidence>
<reference evidence="3 4" key="1">
    <citation type="journal article" date="2024" name="G3 (Bethesda)">
        <title>Genome assembly of Hibiscus sabdariffa L. provides insights into metabolisms of medicinal natural products.</title>
        <authorList>
            <person name="Kim T."/>
        </authorList>
    </citation>
    <scope>NUCLEOTIDE SEQUENCE [LARGE SCALE GENOMIC DNA]</scope>
    <source>
        <strain evidence="3">TK-2024</strain>
        <tissue evidence="3">Old leaves</tissue>
    </source>
</reference>
<evidence type="ECO:0000256" key="1">
    <source>
        <dbReference type="SAM" id="MobiDB-lite"/>
    </source>
</evidence>
<evidence type="ECO:0000256" key="2">
    <source>
        <dbReference type="SAM" id="Phobius"/>
    </source>
</evidence>
<comment type="caution">
    <text evidence="3">The sequence shown here is derived from an EMBL/GenBank/DDBJ whole genome shotgun (WGS) entry which is preliminary data.</text>
</comment>
<protein>
    <submittedName>
        <fullName evidence="3">Uncharacterized protein</fullName>
    </submittedName>
</protein>
<feature type="transmembrane region" description="Helical" evidence="2">
    <location>
        <begin position="51"/>
        <end position="72"/>
    </location>
</feature>
<feature type="region of interest" description="Disordered" evidence="1">
    <location>
        <begin position="1"/>
        <end position="23"/>
    </location>
</feature>
<gene>
    <name evidence="3" type="ORF">V6N12_037763</name>
</gene>
<organism evidence="3 4">
    <name type="scientific">Hibiscus sabdariffa</name>
    <name type="common">roselle</name>
    <dbReference type="NCBI Taxonomy" id="183260"/>
    <lineage>
        <taxon>Eukaryota</taxon>
        <taxon>Viridiplantae</taxon>
        <taxon>Streptophyta</taxon>
        <taxon>Embryophyta</taxon>
        <taxon>Tracheophyta</taxon>
        <taxon>Spermatophyta</taxon>
        <taxon>Magnoliopsida</taxon>
        <taxon>eudicotyledons</taxon>
        <taxon>Gunneridae</taxon>
        <taxon>Pentapetalae</taxon>
        <taxon>rosids</taxon>
        <taxon>malvids</taxon>
        <taxon>Malvales</taxon>
        <taxon>Malvaceae</taxon>
        <taxon>Malvoideae</taxon>
        <taxon>Hibiscus</taxon>
    </lineage>
</organism>
<sequence length="73" mass="8110">MCFDVSPSCGHEKRESASGGSSRKNCLMAMFGYLDVVSVFSYREDFMVSRAFVSCLAIPLYGCFTGGLLDWLY</sequence>
<keyword evidence="2" id="KW-0812">Transmembrane</keyword>
<keyword evidence="2" id="KW-1133">Transmembrane helix</keyword>
<accession>A0ABR2B1D5</accession>
<name>A0ABR2B1D5_9ROSI</name>
<dbReference type="Proteomes" id="UP001472677">
    <property type="component" value="Unassembled WGS sequence"/>
</dbReference>
<dbReference type="EMBL" id="JBBPBM010000215">
    <property type="protein sequence ID" value="KAK8500506.1"/>
    <property type="molecule type" value="Genomic_DNA"/>
</dbReference>
<evidence type="ECO:0000313" key="3">
    <source>
        <dbReference type="EMBL" id="KAK8500506.1"/>
    </source>
</evidence>
<keyword evidence="4" id="KW-1185">Reference proteome</keyword>
<proteinExistence type="predicted"/>
<keyword evidence="2" id="KW-0472">Membrane</keyword>